<feature type="transmembrane region" description="Helical" evidence="1">
    <location>
        <begin position="6"/>
        <end position="25"/>
    </location>
</feature>
<dbReference type="EMBL" id="HF679132">
    <property type="protein sequence ID" value="CCU55827.1"/>
    <property type="molecule type" value="Genomic_DNA"/>
</dbReference>
<feature type="transmembrane region" description="Helical" evidence="1">
    <location>
        <begin position="32"/>
        <end position="52"/>
    </location>
</feature>
<proteinExistence type="predicted"/>
<keyword evidence="3" id="KW-1185">Reference proteome</keyword>
<organism evidence="2 3">
    <name type="scientific">Choristoneura biennis entomopoxvirus</name>
    <name type="common">CbEPV</name>
    <dbReference type="NCBI Taxonomy" id="10288"/>
    <lineage>
        <taxon>Viruses</taxon>
        <taxon>Varidnaviria</taxon>
        <taxon>Bamfordvirae</taxon>
        <taxon>Nucleocytoviricota</taxon>
        <taxon>Pokkesviricetes</taxon>
        <taxon>Chitovirales</taxon>
        <taxon>Poxviridae</taxon>
        <taxon>Entomopoxvirinae</taxon>
        <taxon>Betaentomopoxvirus</taxon>
        <taxon>Betaentomopoxvirus cbiennis</taxon>
    </lineage>
</organism>
<gene>
    <name evidence="2" type="ORF">CHBEV_259</name>
</gene>
<keyword evidence="1" id="KW-0472">Membrane</keyword>
<keyword evidence="1" id="KW-0812">Transmembrane</keyword>
<protein>
    <submittedName>
        <fullName evidence="2">Uncharacterized protein</fullName>
    </submittedName>
</protein>
<organismHost>
    <name type="scientific">Choristoneura fumiferana</name>
    <name type="common">Spruce budworm moth</name>
    <name type="synonym">Archips fumiferana</name>
    <dbReference type="NCBI Taxonomy" id="7141"/>
</organismHost>
<dbReference type="Proteomes" id="UP000792220">
    <property type="component" value="Genome"/>
</dbReference>
<sequence length="53" mass="5922">MNIFGLIVSSLALISSIIVVIFNIFRLRGLLLTKLILYVILVGSIIIIIFIFT</sequence>
<name>A0A916NY14_CBEPV</name>
<dbReference type="GeneID" id="15613249"/>
<evidence type="ECO:0000313" key="3">
    <source>
        <dbReference type="Proteomes" id="UP000792220"/>
    </source>
</evidence>
<keyword evidence="1" id="KW-1133">Transmembrane helix</keyword>
<dbReference type="RefSeq" id="YP_008004329.1">
    <property type="nucleotide sequence ID" value="NC_021248.1"/>
</dbReference>
<dbReference type="KEGG" id="vg:15613249"/>
<evidence type="ECO:0000256" key="1">
    <source>
        <dbReference type="SAM" id="Phobius"/>
    </source>
</evidence>
<reference evidence="2" key="1">
    <citation type="journal article" date="2013" name="J. Virol.">
        <title>New Insights into the Evolution of Entomopoxvirinae from the Complete Genome Sequences of Four Entomopoxviruses Infecting Adoxophyes honmai, Choristoneura biennis, Choristoneura rosaceana, and Mythimna separata.</title>
        <authorList>
            <person name="Theze J."/>
            <person name="Takatsuka J."/>
            <person name="Li Z."/>
            <person name="Gallais J."/>
            <person name="Doucet D."/>
            <person name="Arif B."/>
            <person name="Nakai M."/>
            <person name="Herniou E.A."/>
        </authorList>
    </citation>
    <scope>NUCLEOTIDE SEQUENCE</scope>
</reference>
<accession>A0A916NY14</accession>
<evidence type="ECO:0000313" key="2">
    <source>
        <dbReference type="EMBL" id="CCU55827.1"/>
    </source>
</evidence>